<keyword evidence="12" id="KW-1185">Reference proteome</keyword>
<comment type="pathway">
    <text evidence="2">Cofactor biosynthesis; tetrahydrofolate biosynthesis; 2-amino-4-hydroxy-6-hydroxymethyl-7,8-dihydropteridine diphosphate from 7,8-dihydroneopterin triphosphate: step 4/4.</text>
</comment>
<dbReference type="GO" id="GO:0046656">
    <property type="term" value="P:folic acid biosynthetic process"/>
    <property type="evidence" value="ECO:0007669"/>
    <property type="project" value="UniProtKB-KW"/>
</dbReference>
<dbReference type="GO" id="GO:0005524">
    <property type="term" value="F:ATP binding"/>
    <property type="evidence" value="ECO:0007669"/>
    <property type="project" value="UniProtKB-KW"/>
</dbReference>
<evidence type="ECO:0000313" key="12">
    <source>
        <dbReference type="Proteomes" id="UP000263928"/>
    </source>
</evidence>
<gene>
    <name evidence="10" type="primary">folK</name>
    <name evidence="10" type="ORF">D7U36_06460</name>
    <name evidence="11" type="ORF">PROPAUS_1129</name>
</gene>
<proteinExistence type="predicted"/>
<evidence type="ECO:0000256" key="5">
    <source>
        <dbReference type="ARBA" id="ARBA00022741"/>
    </source>
</evidence>
<evidence type="ECO:0000313" key="10">
    <source>
        <dbReference type="EMBL" id="RLP10204.1"/>
    </source>
</evidence>
<evidence type="ECO:0000256" key="6">
    <source>
        <dbReference type="ARBA" id="ARBA00022777"/>
    </source>
</evidence>
<organism evidence="11 12">
    <name type="scientific">Propionibacterium australiense</name>
    <dbReference type="NCBI Taxonomy" id="119981"/>
    <lineage>
        <taxon>Bacteria</taxon>
        <taxon>Bacillati</taxon>
        <taxon>Actinomycetota</taxon>
        <taxon>Actinomycetes</taxon>
        <taxon>Propionibacteriales</taxon>
        <taxon>Propionibacteriaceae</taxon>
        <taxon>Propionibacterium</taxon>
    </lineage>
</organism>
<dbReference type="NCBIfam" id="TIGR01498">
    <property type="entry name" value="folK"/>
    <property type="match status" value="1"/>
</dbReference>
<dbReference type="UniPathway" id="UPA00077">
    <property type="reaction ID" value="UER00155"/>
</dbReference>
<reference evidence="10 13" key="3">
    <citation type="submission" date="2018-10" db="EMBL/GenBank/DDBJ databases">
        <title>Propionibacterium australiense Genome Sequencing and Assembly.</title>
        <authorList>
            <person name="Bernier A.-M."/>
            <person name="Bernard K."/>
        </authorList>
    </citation>
    <scope>NUCLEOTIDE SEQUENCE [LARGE SCALE GENOMIC DNA]</scope>
    <source>
        <strain evidence="10 13">NML98A078</strain>
    </source>
</reference>
<dbReference type="EMBL" id="RCIW01000008">
    <property type="protein sequence ID" value="RLP10204.1"/>
    <property type="molecule type" value="Genomic_DNA"/>
</dbReference>
<protein>
    <recommendedName>
        <fullName evidence="3">2-amino-4-hydroxy-6-hydroxymethyldihydropteridine diphosphokinase</fullName>
        <ecNumber evidence="3">2.7.6.3</ecNumber>
    </recommendedName>
</protein>
<name>A0A383S6N4_9ACTN</name>
<evidence type="ECO:0000313" key="11">
    <source>
        <dbReference type="EMBL" id="SYZ33212.1"/>
    </source>
</evidence>
<comment type="catalytic activity">
    <reaction evidence="1">
        <text>6-hydroxymethyl-7,8-dihydropterin + ATP = (7,8-dihydropterin-6-yl)methyl diphosphate + AMP + H(+)</text>
        <dbReference type="Rhea" id="RHEA:11412"/>
        <dbReference type="ChEBI" id="CHEBI:15378"/>
        <dbReference type="ChEBI" id="CHEBI:30616"/>
        <dbReference type="ChEBI" id="CHEBI:44841"/>
        <dbReference type="ChEBI" id="CHEBI:72950"/>
        <dbReference type="ChEBI" id="CHEBI:456215"/>
        <dbReference type="EC" id="2.7.6.3"/>
    </reaction>
</comment>
<dbReference type="GO" id="GO:0046654">
    <property type="term" value="P:tetrahydrofolate biosynthetic process"/>
    <property type="evidence" value="ECO:0007669"/>
    <property type="project" value="UniProtKB-UniPathway"/>
</dbReference>
<dbReference type="Gene3D" id="3.30.70.560">
    <property type="entry name" value="7,8-Dihydro-6-hydroxymethylpterin-pyrophosphokinase HPPK"/>
    <property type="match status" value="1"/>
</dbReference>
<dbReference type="PANTHER" id="PTHR43071:SF1">
    <property type="entry name" value="2-AMINO-4-HYDROXY-6-HYDROXYMETHYLDIHYDROPTERIDINE PYROPHOSPHOKINASE"/>
    <property type="match status" value="1"/>
</dbReference>
<dbReference type="InterPro" id="IPR000550">
    <property type="entry name" value="Hppk"/>
</dbReference>
<keyword evidence="4 11" id="KW-0808">Transferase</keyword>
<evidence type="ECO:0000256" key="7">
    <source>
        <dbReference type="ARBA" id="ARBA00022840"/>
    </source>
</evidence>
<sequence>MNAHSGPEPGAPERHVVFSMGSNLGDPLANLRAGVRDLAGTPGIRRVRVSSVYRTRPVGNTAQDDFLNVVVTADSALDPLELLDRANAIEDAHGRWRDPDNPHGPRTLDIDLVMVGECSNDSQRLQLPHPRARGRAFVLVPWAELEPEAALPDGRITDLLSALDTSGVELAECWAWPDGAADTVDAAAPGID</sequence>
<feature type="domain" description="7,8-dihydro-6-hydroxymethylpterin-pyrophosphokinase" evidence="9">
    <location>
        <begin position="18"/>
        <end position="147"/>
    </location>
</feature>
<keyword evidence="6 11" id="KW-0418">Kinase</keyword>
<evidence type="ECO:0000256" key="3">
    <source>
        <dbReference type="ARBA" id="ARBA00013253"/>
    </source>
</evidence>
<evidence type="ECO:0000259" key="9">
    <source>
        <dbReference type="Pfam" id="PF01288"/>
    </source>
</evidence>
<dbReference type="CDD" id="cd00483">
    <property type="entry name" value="HPPK"/>
    <property type="match status" value="1"/>
</dbReference>
<evidence type="ECO:0000256" key="1">
    <source>
        <dbReference type="ARBA" id="ARBA00000198"/>
    </source>
</evidence>
<keyword evidence="8" id="KW-0289">Folate biosynthesis</keyword>
<evidence type="ECO:0000256" key="2">
    <source>
        <dbReference type="ARBA" id="ARBA00005051"/>
    </source>
</evidence>
<dbReference type="GO" id="GO:0016301">
    <property type="term" value="F:kinase activity"/>
    <property type="evidence" value="ECO:0007669"/>
    <property type="project" value="UniProtKB-KW"/>
</dbReference>
<keyword evidence="5" id="KW-0547">Nucleotide-binding</keyword>
<evidence type="ECO:0000256" key="4">
    <source>
        <dbReference type="ARBA" id="ARBA00022679"/>
    </source>
</evidence>
<evidence type="ECO:0000256" key="8">
    <source>
        <dbReference type="ARBA" id="ARBA00022909"/>
    </source>
</evidence>
<dbReference type="SUPFAM" id="SSF55083">
    <property type="entry name" value="6-hydroxymethyl-7,8-dihydropterin pyrophosphokinase, HPPK"/>
    <property type="match status" value="1"/>
</dbReference>
<dbReference type="OrthoDB" id="9808041at2"/>
<dbReference type="RefSeq" id="WP_119161574.1">
    <property type="nucleotide sequence ID" value="NZ_LR134442.1"/>
</dbReference>
<dbReference type="Proteomes" id="UP000263928">
    <property type="component" value="Unassembled WGS sequence"/>
</dbReference>
<dbReference type="InterPro" id="IPR035907">
    <property type="entry name" value="Hppk_sf"/>
</dbReference>
<dbReference type="Proteomes" id="UP000279336">
    <property type="component" value="Unassembled WGS sequence"/>
</dbReference>
<dbReference type="EC" id="2.7.6.3" evidence="3"/>
<dbReference type="AlphaFoldDB" id="A0A383S6N4"/>
<evidence type="ECO:0000313" key="13">
    <source>
        <dbReference type="Proteomes" id="UP000279336"/>
    </source>
</evidence>
<reference evidence="12" key="2">
    <citation type="submission" date="2018-08" db="EMBL/GenBank/DDBJ databases">
        <authorList>
            <person name="Hornung B."/>
        </authorList>
    </citation>
    <scope>NUCLEOTIDE SEQUENCE [LARGE SCALE GENOMIC DNA]</scope>
</reference>
<accession>A0A383S6N4</accession>
<dbReference type="Pfam" id="PF01288">
    <property type="entry name" value="HPPK"/>
    <property type="match status" value="1"/>
</dbReference>
<keyword evidence="7" id="KW-0067">ATP-binding</keyword>
<dbReference type="EMBL" id="UNQJ01000006">
    <property type="protein sequence ID" value="SYZ33212.1"/>
    <property type="molecule type" value="Genomic_DNA"/>
</dbReference>
<reference evidence="11" key="1">
    <citation type="submission" date="2018-08" db="EMBL/GenBank/DDBJ databases">
        <authorList>
            <person name="Ferrada E.E."/>
            <person name="Latorre B.A."/>
        </authorList>
    </citation>
    <scope>NUCLEOTIDE SEQUENCE [LARGE SCALE GENOMIC DNA]</scope>
    <source>
        <strain evidence="11">Propionibacterium_australiense1</strain>
    </source>
</reference>
<dbReference type="GO" id="GO:0003848">
    <property type="term" value="F:2-amino-4-hydroxy-6-hydroxymethyldihydropteridine diphosphokinase activity"/>
    <property type="evidence" value="ECO:0007669"/>
    <property type="project" value="UniProtKB-EC"/>
</dbReference>
<dbReference type="PANTHER" id="PTHR43071">
    <property type="entry name" value="2-AMINO-4-HYDROXY-6-HYDROXYMETHYLDIHYDROPTERIDINE PYROPHOSPHOKINASE"/>
    <property type="match status" value="1"/>
</dbReference>